<sequence>MSLLLSNLLGRKIPKSLFISSMVVEGKNRWISVILNISLQQRGYRAKEQKCVEKTIAKMLVERERRWKKMSDVSITFSSPTSQYKHKKKVDVGRHIVIRDRNISSLMLTELQNTIDSGAAGEELVELGVRFKSAVMKGKHVCVVQWESEGIERDMDICRTLRFYAPRIRHRVIHSHVLGIVPKFFFQIDQNVEKLSELKDIFDSLDFDMDQVEMEDWNIDDNAQADDTSLAPTMATAGTKKSKMSSSGVFSVDHSAMMEKIHQKKKLGYNGNDKAVENTT</sequence>
<dbReference type="EMBL" id="CAWYQH010000097">
    <property type="protein sequence ID" value="CAK8683255.1"/>
    <property type="molecule type" value="Genomic_DNA"/>
</dbReference>
<comment type="caution">
    <text evidence="1">The sequence shown here is derived from an EMBL/GenBank/DDBJ whole genome shotgun (WGS) entry which is preliminary data.</text>
</comment>
<gene>
    <name evidence="1" type="ORF">CVLEPA_LOCUS14346</name>
</gene>
<dbReference type="PANTHER" id="PTHR14725:SF0">
    <property type="entry name" value="RIBOSOME-BINDING FACTOR A, MITOCHONDRIAL-RELATED"/>
    <property type="match status" value="1"/>
</dbReference>
<evidence type="ECO:0000313" key="2">
    <source>
        <dbReference type="Proteomes" id="UP001642483"/>
    </source>
</evidence>
<reference evidence="1 2" key="1">
    <citation type="submission" date="2024-02" db="EMBL/GenBank/DDBJ databases">
        <authorList>
            <person name="Daric V."/>
            <person name="Darras S."/>
        </authorList>
    </citation>
    <scope>NUCLEOTIDE SEQUENCE [LARGE SCALE GENOMIC DNA]</scope>
</reference>
<dbReference type="InterPro" id="IPR039212">
    <property type="entry name" value="RBFA_mitochondrial"/>
</dbReference>
<dbReference type="InterPro" id="IPR023799">
    <property type="entry name" value="RbfA_dom_sf"/>
</dbReference>
<evidence type="ECO:0000313" key="1">
    <source>
        <dbReference type="EMBL" id="CAK8683255.1"/>
    </source>
</evidence>
<dbReference type="PANTHER" id="PTHR14725">
    <property type="entry name" value="RIBOSOME-BINDING FACTOR A, MITOCHONDRIAL-RELATED"/>
    <property type="match status" value="1"/>
</dbReference>
<name>A0ABP0FUE3_CLALP</name>
<dbReference type="SUPFAM" id="SSF89919">
    <property type="entry name" value="Ribosome-binding factor A, RbfA"/>
    <property type="match status" value="1"/>
</dbReference>
<proteinExistence type="predicted"/>
<organism evidence="1 2">
    <name type="scientific">Clavelina lepadiformis</name>
    <name type="common">Light-bulb sea squirt</name>
    <name type="synonym">Ascidia lepadiformis</name>
    <dbReference type="NCBI Taxonomy" id="159417"/>
    <lineage>
        <taxon>Eukaryota</taxon>
        <taxon>Metazoa</taxon>
        <taxon>Chordata</taxon>
        <taxon>Tunicata</taxon>
        <taxon>Ascidiacea</taxon>
        <taxon>Aplousobranchia</taxon>
        <taxon>Clavelinidae</taxon>
        <taxon>Clavelina</taxon>
    </lineage>
</organism>
<dbReference type="Gene3D" id="3.30.300.20">
    <property type="match status" value="1"/>
</dbReference>
<dbReference type="InterPro" id="IPR015946">
    <property type="entry name" value="KH_dom-like_a/b"/>
</dbReference>
<protein>
    <submittedName>
        <fullName evidence="1">Uncharacterized protein</fullName>
    </submittedName>
</protein>
<keyword evidence="2" id="KW-1185">Reference proteome</keyword>
<accession>A0ABP0FUE3</accession>
<dbReference type="Proteomes" id="UP001642483">
    <property type="component" value="Unassembled WGS sequence"/>
</dbReference>